<dbReference type="WBParaSite" id="PS1159_v2.g4344.t1">
    <property type="protein sequence ID" value="PS1159_v2.g4344.t1"/>
    <property type="gene ID" value="PS1159_v2.g4344"/>
</dbReference>
<name>A0AC35GEN9_9BILA</name>
<proteinExistence type="predicted"/>
<organism evidence="1 2">
    <name type="scientific">Panagrolaimus sp. PS1159</name>
    <dbReference type="NCBI Taxonomy" id="55785"/>
    <lineage>
        <taxon>Eukaryota</taxon>
        <taxon>Metazoa</taxon>
        <taxon>Ecdysozoa</taxon>
        <taxon>Nematoda</taxon>
        <taxon>Chromadorea</taxon>
        <taxon>Rhabditida</taxon>
        <taxon>Tylenchina</taxon>
        <taxon>Panagrolaimomorpha</taxon>
        <taxon>Panagrolaimoidea</taxon>
        <taxon>Panagrolaimidae</taxon>
        <taxon>Panagrolaimus</taxon>
    </lineage>
</organism>
<evidence type="ECO:0000313" key="2">
    <source>
        <dbReference type="WBParaSite" id="PS1159_v2.g4344.t1"/>
    </source>
</evidence>
<protein>
    <submittedName>
        <fullName evidence="2">Uncharacterized protein</fullName>
    </submittedName>
</protein>
<dbReference type="Proteomes" id="UP000887580">
    <property type="component" value="Unplaced"/>
</dbReference>
<accession>A0AC35GEN9</accession>
<sequence length="97" mass="10852">MKMERKNVEKESHRHSSSFSSSSPPYCVPIPATLAHHQLRNLKRPAAPISPELQAERKRRAELFEQTLARITAKKSSTTSSTTPSIFHSVQMLAEPG</sequence>
<reference evidence="2" key="1">
    <citation type="submission" date="2022-11" db="UniProtKB">
        <authorList>
            <consortium name="WormBaseParasite"/>
        </authorList>
    </citation>
    <scope>IDENTIFICATION</scope>
</reference>
<evidence type="ECO:0000313" key="1">
    <source>
        <dbReference type="Proteomes" id="UP000887580"/>
    </source>
</evidence>